<protein>
    <recommendedName>
        <fullName evidence="8">RRM domain-containing protein</fullName>
    </recommendedName>
</protein>
<evidence type="ECO:0000313" key="9">
    <source>
        <dbReference type="EMBL" id="TNY17132.1"/>
    </source>
</evidence>
<feature type="compositionally biased region" description="Low complexity" evidence="7">
    <location>
        <begin position="139"/>
        <end position="177"/>
    </location>
</feature>
<keyword evidence="5 6" id="KW-0694">RNA-binding</keyword>
<feature type="compositionally biased region" description="Low complexity" evidence="7">
    <location>
        <begin position="45"/>
        <end position="57"/>
    </location>
</feature>
<feature type="region of interest" description="Disordered" evidence="7">
    <location>
        <begin position="138"/>
        <end position="304"/>
    </location>
</feature>
<feature type="region of interest" description="Disordered" evidence="7">
    <location>
        <begin position="860"/>
        <end position="961"/>
    </location>
</feature>
<dbReference type="GO" id="GO:0003729">
    <property type="term" value="F:mRNA binding"/>
    <property type="evidence" value="ECO:0007669"/>
    <property type="project" value="InterPro"/>
</dbReference>
<feature type="region of interest" description="Disordered" evidence="7">
    <location>
        <begin position="483"/>
        <end position="559"/>
    </location>
</feature>
<gene>
    <name evidence="9" type="ORF">DMC30DRAFT_420083</name>
</gene>
<feature type="compositionally biased region" description="Gly residues" evidence="7">
    <location>
        <begin position="1066"/>
        <end position="1076"/>
    </location>
</feature>
<comment type="caution">
    <text evidence="9">The sequence shown here is derived from an EMBL/GenBank/DDBJ whole genome shotgun (WGS) entry which is preliminary data.</text>
</comment>
<dbReference type="OrthoDB" id="446113at2759"/>
<feature type="compositionally biased region" description="Basic and acidic residues" evidence="7">
    <location>
        <begin position="180"/>
        <end position="191"/>
    </location>
</feature>
<organism evidence="9 10">
    <name type="scientific">Rhodotorula diobovata</name>
    <dbReference type="NCBI Taxonomy" id="5288"/>
    <lineage>
        <taxon>Eukaryota</taxon>
        <taxon>Fungi</taxon>
        <taxon>Dikarya</taxon>
        <taxon>Basidiomycota</taxon>
        <taxon>Pucciniomycotina</taxon>
        <taxon>Microbotryomycetes</taxon>
        <taxon>Sporidiobolales</taxon>
        <taxon>Sporidiobolaceae</taxon>
        <taxon>Rhodotorula</taxon>
    </lineage>
</organism>
<dbReference type="FunFam" id="3.30.70.330:FF:000476">
    <property type="entry name" value="Zinc finger CCCH domain-containing protein 4"/>
    <property type="match status" value="1"/>
</dbReference>
<dbReference type="PANTHER" id="PTHR47640:SF10">
    <property type="entry name" value="TRNA SELENOCYSTEINE 1-ASSOCIATED PROTEIN 1-RELATED"/>
    <property type="match status" value="1"/>
</dbReference>
<evidence type="ECO:0000259" key="8">
    <source>
        <dbReference type="PROSITE" id="PS50102"/>
    </source>
</evidence>
<feature type="compositionally biased region" description="Low complexity" evidence="7">
    <location>
        <begin position="759"/>
        <end position="771"/>
    </location>
</feature>
<feature type="region of interest" description="Disordered" evidence="7">
    <location>
        <begin position="810"/>
        <end position="838"/>
    </location>
</feature>
<evidence type="ECO:0000256" key="3">
    <source>
        <dbReference type="ARBA" id="ARBA00022771"/>
    </source>
</evidence>
<feature type="domain" description="RRM" evidence="8">
    <location>
        <begin position="623"/>
        <end position="696"/>
    </location>
</feature>
<dbReference type="Gene3D" id="3.30.70.330">
    <property type="match status" value="3"/>
</dbReference>
<dbReference type="Proteomes" id="UP000311382">
    <property type="component" value="Unassembled WGS sequence"/>
</dbReference>
<feature type="compositionally biased region" description="Low complexity" evidence="7">
    <location>
        <begin position="251"/>
        <end position="283"/>
    </location>
</feature>
<dbReference type="GO" id="GO:0008270">
    <property type="term" value="F:zinc ion binding"/>
    <property type="evidence" value="ECO:0007669"/>
    <property type="project" value="UniProtKB-KW"/>
</dbReference>
<dbReference type="GO" id="GO:0005829">
    <property type="term" value="C:cytosol"/>
    <property type="evidence" value="ECO:0007669"/>
    <property type="project" value="TreeGrafter"/>
</dbReference>
<evidence type="ECO:0000256" key="5">
    <source>
        <dbReference type="ARBA" id="ARBA00022884"/>
    </source>
</evidence>
<dbReference type="InterPro" id="IPR012677">
    <property type="entry name" value="Nucleotide-bd_a/b_plait_sf"/>
</dbReference>
<feature type="compositionally biased region" description="Low complexity" evidence="7">
    <location>
        <begin position="514"/>
        <end position="530"/>
    </location>
</feature>
<accession>A0A5C5FLG0</accession>
<proteinExistence type="predicted"/>
<keyword evidence="4" id="KW-0862">Zinc</keyword>
<keyword evidence="2" id="KW-0677">Repeat</keyword>
<dbReference type="AlphaFoldDB" id="A0A5C5FLG0"/>
<feature type="compositionally biased region" description="Low complexity" evidence="7">
    <location>
        <begin position="483"/>
        <end position="498"/>
    </location>
</feature>
<dbReference type="InterPro" id="IPR050825">
    <property type="entry name" value="RBM42_RBP45_47-like"/>
</dbReference>
<feature type="domain" description="RRM" evidence="8">
    <location>
        <begin position="402"/>
        <end position="485"/>
    </location>
</feature>
<feature type="compositionally biased region" description="Low complexity" evidence="7">
    <location>
        <begin position="1122"/>
        <end position="1134"/>
    </location>
</feature>
<evidence type="ECO:0000256" key="4">
    <source>
        <dbReference type="ARBA" id="ARBA00022833"/>
    </source>
</evidence>
<feature type="compositionally biased region" description="Low complexity" evidence="7">
    <location>
        <begin position="888"/>
        <end position="899"/>
    </location>
</feature>
<dbReference type="Pfam" id="PF00076">
    <property type="entry name" value="RRM_1"/>
    <property type="match status" value="2"/>
</dbReference>
<feature type="region of interest" description="Disordered" evidence="7">
    <location>
        <begin position="1063"/>
        <end position="1144"/>
    </location>
</feature>
<feature type="region of interest" description="Disordered" evidence="7">
    <location>
        <begin position="737"/>
        <end position="777"/>
    </location>
</feature>
<feature type="compositionally biased region" description="Basic and acidic residues" evidence="7">
    <location>
        <begin position="34"/>
        <end position="44"/>
    </location>
</feature>
<dbReference type="PROSITE" id="PS50102">
    <property type="entry name" value="RRM"/>
    <property type="match status" value="3"/>
</dbReference>
<dbReference type="InterPro" id="IPR035979">
    <property type="entry name" value="RBD_domain_sf"/>
</dbReference>
<evidence type="ECO:0000313" key="10">
    <source>
        <dbReference type="Proteomes" id="UP000311382"/>
    </source>
</evidence>
<keyword evidence="1" id="KW-0479">Metal-binding</keyword>
<dbReference type="PANTHER" id="PTHR47640">
    <property type="entry name" value="TRNA SELENOCYSTEINE 1-ASSOCIATED PROTEIN 1-RELATED-RELATED"/>
    <property type="match status" value="1"/>
</dbReference>
<evidence type="ECO:0000256" key="7">
    <source>
        <dbReference type="SAM" id="MobiDB-lite"/>
    </source>
</evidence>
<evidence type="ECO:0000256" key="1">
    <source>
        <dbReference type="ARBA" id="ARBA00022723"/>
    </source>
</evidence>
<dbReference type="EMBL" id="SOZI01000241">
    <property type="protein sequence ID" value="TNY17132.1"/>
    <property type="molecule type" value="Genomic_DNA"/>
</dbReference>
<reference evidence="9 10" key="1">
    <citation type="submission" date="2019-03" db="EMBL/GenBank/DDBJ databases">
        <title>Rhodosporidium diobovatum UCD-FST 08-225 genome sequencing, assembly, and annotation.</title>
        <authorList>
            <person name="Fakankun I.U."/>
            <person name="Fristensky B."/>
            <person name="Levin D.B."/>
        </authorList>
    </citation>
    <scope>NUCLEOTIDE SEQUENCE [LARGE SCALE GENOMIC DNA]</scope>
    <source>
        <strain evidence="9 10">UCD-FST 08-225</strain>
    </source>
</reference>
<name>A0A5C5FLG0_9BASI</name>
<evidence type="ECO:0000256" key="6">
    <source>
        <dbReference type="PROSITE-ProRule" id="PRU00176"/>
    </source>
</evidence>
<feature type="compositionally biased region" description="Basic and acidic residues" evidence="7">
    <location>
        <begin position="503"/>
        <end position="513"/>
    </location>
</feature>
<dbReference type="InterPro" id="IPR000504">
    <property type="entry name" value="RRM_dom"/>
</dbReference>
<feature type="compositionally biased region" description="Low complexity" evidence="7">
    <location>
        <begin position="12"/>
        <end position="28"/>
    </location>
</feature>
<feature type="region of interest" description="Disordered" evidence="7">
    <location>
        <begin position="980"/>
        <end position="1048"/>
    </location>
</feature>
<sequence length="1144" mass="116659">MSPSPSPPGQDATAPTASSPQPAGQSSPPLAPDAAEHAGARVDEPPSSSAASSATTPQSDVPTPLLDRSSSSASSNRPIPPTRSVSYKADVGWNDVPAHTGSSRSFAGQGQDNTQRTTRAASDDAILAAGLSFPSLATASSGSAAAGGEPTPRAAGGTSSRLSSLGSSSDDAAAAADEQAFYREHQRRSLEHSASQRLSSAASKSAFSPPLASARLAPASSPFFQPPTFVPAAHQQQQQQSQSRDFSAGVTSTSTSTTPFPSSSALLSPTSTSPPSTAFPSGPGSEGGSTGASAGASAGGPPGSKGATLHLGDLDVWMDETYVRECCALMGWDNVTAIKMSRGASPASGYCFLTFPSAQEAQRALARFNAQPPMLMPRSGRTFKLNWGTGLPGLQPRWDGEYSVFVGDLAREVGEADLMTLFTPLFPSTKSAKVMCDPSTGLSRGYGFVRFTDEADMARALRVGANAHSGLLLHGRTIRISEASGPGSSAAGSAPPSAVEGMPHLRERTRTRSGEGTFAAQQQQAQAQTQGYFPPYPPTPLAEPSYADHHHHNAYASPGLAGTPYGGPASYPTSMSPYGGPPPALGQAMASPGLPRARDSSTPQVRPPIPQGAVPPGGDPNNTTVFVGGLPACISEETLKSFFHHFGEITYCKIPPGKGCGFVQFVRRQDAELAIAKMNDFPIHGKSRIRLSWGRSQGDKQVEHVRKLASALGVPFDAVWRMVQGQDNSTIKQIASAVGTNGGSSSSSGAAGQGGAGGSSPPQQHQQQSSSRSVDASLASRMDLRAVANAAGLSESEVLDLVKNGNGFLNGNNPMPNHSLTGTGNGNGNAGSSHSNSTAGSDFFARSSAVTGSATSLESASAAGVSGSSPSSGVDGGPRGQNPYSRVSPSSFSSAFGAAPQGGGHQQQQQQHGGMLPMSPPPTAGPANGGSSFAHHQAQHPSSYGPPPPHQSMPVGMHHSPYTAIRPESYLVQPPAQSPYERVDFADGGRPSPNGFMAPPPHQQHGHHGAGPDRYQPQPQQGFGFGSGAGASAKWHEQPHAYDGGGYNSHHGASLDDSFSSLHLGGTNGNGNGSGAIVGSPPGRSLPPPVNNNGSGSTARHAFQPTAPDFFPGALASPTTQGAVPPGAGAVGEANWSWGGVSAA</sequence>
<feature type="region of interest" description="Disordered" evidence="7">
    <location>
        <begin position="1"/>
        <end position="121"/>
    </location>
</feature>
<feature type="compositionally biased region" description="Polar residues" evidence="7">
    <location>
        <begin position="100"/>
        <end position="120"/>
    </location>
</feature>
<dbReference type="STRING" id="5288.A0A5C5FLG0"/>
<feature type="compositionally biased region" description="Low complexity" evidence="7">
    <location>
        <begin position="198"/>
        <end position="223"/>
    </location>
</feature>
<feature type="compositionally biased region" description="Low complexity" evidence="7">
    <location>
        <begin position="860"/>
        <end position="873"/>
    </location>
</feature>
<evidence type="ECO:0000256" key="2">
    <source>
        <dbReference type="ARBA" id="ARBA00022737"/>
    </source>
</evidence>
<dbReference type="SUPFAM" id="SSF54928">
    <property type="entry name" value="RNA-binding domain, RBD"/>
    <property type="match status" value="3"/>
</dbReference>
<keyword evidence="10" id="KW-1185">Reference proteome</keyword>
<dbReference type="SMART" id="SM00360">
    <property type="entry name" value="RRM"/>
    <property type="match status" value="3"/>
</dbReference>
<feature type="domain" description="RRM" evidence="8">
    <location>
        <begin position="307"/>
        <end position="390"/>
    </location>
</feature>
<keyword evidence="3" id="KW-0863">Zinc-finger</keyword>
<feature type="region of interest" description="Disordered" evidence="7">
    <location>
        <begin position="588"/>
        <end position="619"/>
    </location>
</feature>